<organism evidence="4">
    <name type="scientific">Tanacetum cinerariifolium</name>
    <name type="common">Dalmatian daisy</name>
    <name type="synonym">Chrysanthemum cinerariifolium</name>
    <dbReference type="NCBI Taxonomy" id="118510"/>
    <lineage>
        <taxon>Eukaryota</taxon>
        <taxon>Viridiplantae</taxon>
        <taxon>Streptophyta</taxon>
        <taxon>Embryophyta</taxon>
        <taxon>Tracheophyta</taxon>
        <taxon>Spermatophyta</taxon>
        <taxon>Magnoliopsida</taxon>
        <taxon>eudicotyledons</taxon>
        <taxon>Gunneridae</taxon>
        <taxon>Pentapetalae</taxon>
        <taxon>asterids</taxon>
        <taxon>campanulids</taxon>
        <taxon>Asterales</taxon>
        <taxon>Asteraceae</taxon>
        <taxon>Asteroideae</taxon>
        <taxon>Anthemideae</taxon>
        <taxon>Anthemidinae</taxon>
        <taxon>Tanacetum</taxon>
    </lineage>
</organism>
<dbReference type="PROSITE" id="PS50994">
    <property type="entry name" value="INTEGRASE"/>
    <property type="match status" value="1"/>
</dbReference>
<dbReference type="GO" id="GO:0015074">
    <property type="term" value="P:DNA integration"/>
    <property type="evidence" value="ECO:0007669"/>
    <property type="project" value="InterPro"/>
</dbReference>
<reference evidence="4" key="1">
    <citation type="journal article" date="2019" name="Sci. Rep.">
        <title>Draft genome of Tanacetum cinerariifolium, the natural source of mosquito coil.</title>
        <authorList>
            <person name="Yamashiro T."/>
            <person name="Shiraishi A."/>
            <person name="Satake H."/>
            <person name="Nakayama K."/>
        </authorList>
    </citation>
    <scope>NUCLEOTIDE SEQUENCE</scope>
</reference>
<sequence>MHNNNLRTELDYFSKDYDEEREIEPRSEPARAVTPPLRAASPRVHKRRKRVFGFEETQNRGGSRIEKTAKVEGLWKKHQEGMEVKIGQALPNNVGGNLPHNAHELPSINSGEKPLYMGKLHQPSTRRPMYTFPNMPVYTNPNSTCLSPNPLGLVSPFVCWIEDYPLLDGLKMPSHIGSYDGKKDLDNFLHLFKRAIRMQKWLMTTACHMFTYTLKASPEYGGIVKKHVASLITKISKQSSDRTHLKVQIQEAINSGQLLHLVKGIKKEKAKENCATKNTVSKRMAYKEGIMFPPVTRVSNAPVIRIAAIFRRKAGRVYIDSGSICEVIYEHCFEKLNPTIKATRVNTKHPIVGFFGKRSWSVGEVPLEIIIGEHPLSRTKTLYIVIVKFDSPHNMLLGRTAMQKIGIVVSTIHGAIKFHTKKESEPYSRLAKLGKKQKRPKGPLPSTKKGYPAVMTLKKKSVAKWAIELGEHDIVFLKRDERETPANFLPEIPFDNSEKRVKEKEVSDPSNEWKLYTDKASSFDGAGAGIMLIDRASKEYIYALRFKFETTNKEAEYEALLARLRIAQEIEVTKVAIFLDSQLVVNQIKGTYAAKQLSIKSYLQKVKAALKGFEGYAVEHVRRNQNKKANALSKLASMTFEHLIKEVLVEVLAKRSIEEKEVLKVEIKEKRTPPQTDKIIKEIDEGSCGFNVKPRSMVVRIIKQGYYWPSMHREAAKIVQDCDKCKEQSAVGKKGMYGAITVRSTWPFSHWGIHILGPLPMAPGGLQFLAIAVEHSSKWVEAKPITVKNARQVEKFAWEYVVCRFGVPQMISSKEEKHFKEGIFADFCKGLKITQSFSPITKHMEIMHYIEKHLIQSQQSWVDNLAKELWVHKTLPKNSQEKTSFSITYGSKAIVPIFEAIYDRGRTQETTKKSKEIASVEKSHYRNKLQKYHNTRNNYSNYIVGDIVLFPTSSQKQ</sequence>
<comment type="caution">
    <text evidence="4">The sequence shown here is derived from an EMBL/GenBank/DDBJ whole genome shotgun (WGS) entry which is preliminary data.</text>
</comment>
<protein>
    <submittedName>
        <fullName evidence="4">Uncharacterized protein</fullName>
    </submittedName>
</protein>
<proteinExistence type="predicted"/>
<dbReference type="CDD" id="cd09279">
    <property type="entry name" value="RNase_HI_like"/>
    <property type="match status" value="1"/>
</dbReference>
<dbReference type="InterPro" id="IPR012337">
    <property type="entry name" value="RNaseH-like_sf"/>
</dbReference>
<accession>A0A699HFG5</accession>
<dbReference type="InterPro" id="IPR002156">
    <property type="entry name" value="RNaseH_domain"/>
</dbReference>
<evidence type="ECO:0000313" key="4">
    <source>
        <dbReference type="EMBL" id="GEY02830.1"/>
    </source>
</evidence>
<dbReference type="PROSITE" id="PS50879">
    <property type="entry name" value="RNASE_H_1"/>
    <property type="match status" value="1"/>
</dbReference>
<dbReference type="AlphaFoldDB" id="A0A699HFG5"/>
<dbReference type="InterPro" id="IPR036397">
    <property type="entry name" value="RNaseH_sf"/>
</dbReference>
<dbReference type="SUPFAM" id="SSF53098">
    <property type="entry name" value="Ribonuclease H-like"/>
    <property type="match status" value="2"/>
</dbReference>
<dbReference type="EMBL" id="BKCJ010146585">
    <property type="protein sequence ID" value="GEY02830.1"/>
    <property type="molecule type" value="Genomic_DNA"/>
</dbReference>
<evidence type="ECO:0000256" key="1">
    <source>
        <dbReference type="SAM" id="MobiDB-lite"/>
    </source>
</evidence>
<gene>
    <name evidence="4" type="ORF">Tci_374804</name>
</gene>
<feature type="domain" description="RNase H type-1" evidence="2">
    <location>
        <begin position="509"/>
        <end position="641"/>
    </location>
</feature>
<dbReference type="Gene3D" id="3.30.420.10">
    <property type="entry name" value="Ribonuclease H-like superfamily/Ribonuclease H"/>
    <property type="match status" value="2"/>
</dbReference>
<dbReference type="Gene3D" id="1.10.340.70">
    <property type="match status" value="1"/>
</dbReference>
<dbReference type="GO" id="GO:0003676">
    <property type="term" value="F:nucleic acid binding"/>
    <property type="evidence" value="ECO:0007669"/>
    <property type="project" value="InterPro"/>
</dbReference>
<feature type="region of interest" description="Disordered" evidence="1">
    <location>
        <begin position="429"/>
        <end position="450"/>
    </location>
</feature>
<dbReference type="GO" id="GO:0004523">
    <property type="term" value="F:RNA-DNA hybrid ribonuclease activity"/>
    <property type="evidence" value="ECO:0007669"/>
    <property type="project" value="InterPro"/>
</dbReference>
<dbReference type="PANTHER" id="PTHR48475">
    <property type="entry name" value="RIBONUCLEASE H"/>
    <property type="match status" value="1"/>
</dbReference>
<feature type="region of interest" description="Disordered" evidence="1">
    <location>
        <begin position="1"/>
        <end position="45"/>
    </location>
</feature>
<dbReference type="PANTHER" id="PTHR48475:SF2">
    <property type="entry name" value="RIBONUCLEASE H"/>
    <property type="match status" value="1"/>
</dbReference>
<feature type="compositionally biased region" description="Basic residues" evidence="1">
    <location>
        <begin position="432"/>
        <end position="441"/>
    </location>
</feature>
<dbReference type="Pfam" id="PF13456">
    <property type="entry name" value="RVT_3"/>
    <property type="match status" value="1"/>
</dbReference>
<evidence type="ECO:0000259" key="3">
    <source>
        <dbReference type="PROSITE" id="PS50994"/>
    </source>
</evidence>
<feature type="domain" description="Integrase catalytic" evidence="3">
    <location>
        <begin position="743"/>
        <end position="838"/>
    </location>
</feature>
<name>A0A699HFG5_TANCI</name>
<feature type="compositionally biased region" description="Basic and acidic residues" evidence="1">
    <location>
        <begin position="8"/>
        <end position="29"/>
    </location>
</feature>
<evidence type="ECO:0000259" key="2">
    <source>
        <dbReference type="PROSITE" id="PS50879"/>
    </source>
</evidence>
<dbReference type="InterPro" id="IPR001584">
    <property type="entry name" value="Integrase_cat-core"/>
</dbReference>